<keyword evidence="1" id="KW-0732">Signal</keyword>
<reference evidence="2" key="1">
    <citation type="submission" date="2016-09" db="EMBL/GenBank/DDBJ databases">
        <authorList>
            <person name="Capua I."/>
            <person name="De Benedictis P."/>
            <person name="Joannis T."/>
            <person name="Lombin L.H."/>
            <person name="Cattoli G."/>
        </authorList>
    </citation>
    <scope>NUCLEOTIDE SEQUENCE</scope>
    <source>
        <strain evidence="2">B9</strain>
    </source>
</reference>
<accession>A0A1K0IW43</accession>
<dbReference type="RefSeq" id="WP_340526933.1">
    <property type="nucleotide sequence ID" value="NZ_FMSH01000308.1"/>
</dbReference>
<proteinExistence type="predicted"/>
<evidence type="ECO:0000313" key="2">
    <source>
        <dbReference type="EMBL" id="SCU77709.1"/>
    </source>
</evidence>
<evidence type="ECO:0000256" key="1">
    <source>
        <dbReference type="SAM" id="SignalP"/>
    </source>
</evidence>
<feature type="chain" id="PRO_5013063372" evidence="1">
    <location>
        <begin position="23"/>
        <end position="254"/>
    </location>
</feature>
<protein>
    <submittedName>
        <fullName evidence="2">Conjugal transfer protein TrbJ</fullName>
    </submittedName>
</protein>
<organism evidence="2">
    <name type="scientific">Cupriavidus necator</name>
    <name type="common">Alcaligenes eutrophus</name>
    <name type="synonym">Ralstonia eutropha</name>
    <dbReference type="NCBI Taxonomy" id="106590"/>
    <lineage>
        <taxon>Bacteria</taxon>
        <taxon>Pseudomonadati</taxon>
        <taxon>Pseudomonadota</taxon>
        <taxon>Betaproteobacteria</taxon>
        <taxon>Burkholderiales</taxon>
        <taxon>Burkholderiaceae</taxon>
        <taxon>Cupriavidus</taxon>
    </lineage>
</organism>
<feature type="signal peptide" evidence="1">
    <location>
        <begin position="1"/>
        <end position="22"/>
    </location>
</feature>
<dbReference type="EMBL" id="FMSH01000308">
    <property type="protein sequence ID" value="SCU77709.1"/>
    <property type="molecule type" value="Genomic_DNA"/>
</dbReference>
<sequence length="254" mass="27743">MKKAFAGVLASATLLTSTLAHASGWPVFDAANFVKNTMTAAQALKTEIYENTNIVYQNRMMLNQLQQAVGLDAVSMAAQAKGIGEDIDKYQRYGQSLKDLYGSVADTADFLTNVQGLVAASGKSPDQWFRDQRKLLDTGDKTAKRLFGLGQAVTGNNQKLAKRRRDLQSDLDLNQTAQATAQLTNQMLDVMAGQNADLLQLIGAKTQADAVKDQRENADTAEKMAASEQLARQQADELQQLRRQVFNRGTLVGK</sequence>
<name>A0A1K0IW43_CUPNE</name>
<dbReference type="AlphaFoldDB" id="A0A1K0IW43"/>
<gene>
    <name evidence="2" type="primary">trbJ</name>
    <name evidence="2" type="ORF">CNECB9_3760066</name>
</gene>